<evidence type="ECO:0000313" key="2">
    <source>
        <dbReference type="Proteomes" id="UP000238565"/>
    </source>
</evidence>
<dbReference type="EMBL" id="PTPZ01000011">
    <property type="protein sequence ID" value="PPZ90509.1"/>
    <property type="molecule type" value="Genomic_DNA"/>
</dbReference>
<dbReference type="RefSeq" id="WP_104794531.1">
    <property type="nucleotide sequence ID" value="NZ_PTPZ01000011.1"/>
</dbReference>
<dbReference type="AlphaFoldDB" id="A0A2S7I1W7"/>
<protein>
    <submittedName>
        <fullName evidence="1">Uncharacterized protein</fullName>
    </submittedName>
</protein>
<gene>
    <name evidence="1" type="ORF">C3729_12890</name>
</gene>
<sequence>MYYLELIQRFWEFNKTTKVSPTEISLYFYLLKIGYDNDRYDFKISDVKLGKDLGLTRKTIKSTKEKLKQLGLILFQCKNGVPCHYRLLLNYSFKIDAEKSIKIEESTNVEKPRKSKTSIISPEIFLSTPNTLQVLQEIEINNDGKISPELSQKQKFELKYIQKYEREEEQEQELQNLKNRKIPSLDEFMEYARSLECYERELDLSISEKYETWNNNGWKNTSNRPISNWKSTLKSTLPYLKNSNVENTSLLQNIPNIKRPES</sequence>
<organism evidence="1 2">
    <name type="scientific">Cloacibacterium normanense</name>
    <dbReference type="NCBI Taxonomy" id="237258"/>
    <lineage>
        <taxon>Bacteria</taxon>
        <taxon>Pseudomonadati</taxon>
        <taxon>Bacteroidota</taxon>
        <taxon>Flavobacteriia</taxon>
        <taxon>Flavobacteriales</taxon>
        <taxon>Weeksellaceae</taxon>
    </lineage>
</organism>
<comment type="caution">
    <text evidence="1">The sequence shown here is derived from an EMBL/GenBank/DDBJ whole genome shotgun (WGS) entry which is preliminary data.</text>
</comment>
<name>A0A2S7I1W7_9FLAO</name>
<proteinExistence type="predicted"/>
<accession>A0A2S7I1W7</accession>
<reference evidence="1 2" key="1">
    <citation type="submission" date="2018-02" db="EMBL/GenBank/DDBJ databases">
        <title>Draft genome sequence of bacterial isolates from marine environment.</title>
        <authorList>
            <person name="Singh S.K."/>
            <person name="Hill R."/>
            <person name="Major S."/>
            <person name="Cai H."/>
            <person name="Li Y."/>
        </authorList>
    </citation>
    <scope>NUCLEOTIDE SEQUENCE [LARGE SCALE GENOMIC DNA]</scope>
    <source>
        <strain evidence="1 2">IMET F</strain>
    </source>
</reference>
<dbReference type="Proteomes" id="UP000238565">
    <property type="component" value="Unassembled WGS sequence"/>
</dbReference>
<evidence type="ECO:0000313" key="1">
    <source>
        <dbReference type="EMBL" id="PPZ90509.1"/>
    </source>
</evidence>